<dbReference type="InterPro" id="IPR038673">
    <property type="entry name" value="OprB_sf"/>
</dbReference>
<accession>A0A7W5ZUB9</accession>
<evidence type="ECO:0000313" key="4">
    <source>
        <dbReference type="Proteomes" id="UP000562395"/>
    </source>
</evidence>
<dbReference type="GO" id="GO:0008643">
    <property type="term" value="P:carbohydrate transport"/>
    <property type="evidence" value="ECO:0007669"/>
    <property type="project" value="InterPro"/>
</dbReference>
<evidence type="ECO:0000256" key="1">
    <source>
        <dbReference type="ARBA" id="ARBA00008769"/>
    </source>
</evidence>
<dbReference type="Proteomes" id="UP000562395">
    <property type="component" value="Unassembled WGS sequence"/>
</dbReference>
<dbReference type="Gene3D" id="2.40.160.180">
    <property type="entry name" value="Carbohydrate-selective porin OprB"/>
    <property type="match status" value="1"/>
</dbReference>
<dbReference type="AlphaFoldDB" id="A0A7W5ZUB9"/>
<reference evidence="3 4" key="1">
    <citation type="submission" date="2020-08" db="EMBL/GenBank/DDBJ databases">
        <title>Genomic Encyclopedia of Type Strains, Phase IV (KMG-IV): sequencing the most valuable type-strain genomes for metagenomic binning, comparative biology and taxonomic classification.</title>
        <authorList>
            <person name="Goeker M."/>
        </authorList>
    </citation>
    <scope>NUCLEOTIDE SEQUENCE [LARGE SCALE GENOMIC DNA]</scope>
    <source>
        <strain evidence="3 4">DSM 14552</strain>
    </source>
</reference>
<dbReference type="Pfam" id="PF04966">
    <property type="entry name" value="OprB"/>
    <property type="match status" value="1"/>
</dbReference>
<keyword evidence="4" id="KW-1185">Reference proteome</keyword>
<evidence type="ECO:0000256" key="2">
    <source>
        <dbReference type="RuleBase" id="RU363072"/>
    </source>
</evidence>
<keyword evidence="2" id="KW-0732">Signal</keyword>
<feature type="chain" id="PRO_5031610797" evidence="2">
    <location>
        <begin position="24"/>
        <end position="387"/>
    </location>
</feature>
<proteinExistence type="inferred from homology"/>
<dbReference type="RefSeq" id="WP_183611855.1">
    <property type="nucleotide sequence ID" value="NZ_JACICY010000001.1"/>
</dbReference>
<dbReference type="InterPro" id="IPR052932">
    <property type="entry name" value="OprB_Porin"/>
</dbReference>
<name>A0A7W5ZUB9_9SPHN</name>
<comment type="caution">
    <text evidence="3">The sequence shown here is derived from an EMBL/GenBank/DDBJ whole genome shotgun (WGS) entry which is preliminary data.</text>
</comment>
<feature type="signal peptide" evidence="2">
    <location>
        <begin position="1"/>
        <end position="23"/>
    </location>
</feature>
<protein>
    <submittedName>
        <fullName evidence="3">Porin</fullName>
    </submittedName>
</protein>
<comment type="similarity">
    <text evidence="1 2">Belongs to the OprB family.</text>
</comment>
<organism evidence="3 4">
    <name type="scientific">Novosphingobium hassiacum</name>
    <dbReference type="NCBI Taxonomy" id="173676"/>
    <lineage>
        <taxon>Bacteria</taxon>
        <taxon>Pseudomonadati</taxon>
        <taxon>Pseudomonadota</taxon>
        <taxon>Alphaproteobacteria</taxon>
        <taxon>Sphingomonadales</taxon>
        <taxon>Sphingomonadaceae</taxon>
        <taxon>Novosphingobium</taxon>
    </lineage>
</organism>
<dbReference type="PANTHER" id="PTHR37944">
    <property type="entry name" value="PORIN B"/>
    <property type="match status" value="1"/>
</dbReference>
<dbReference type="PANTHER" id="PTHR37944:SF1">
    <property type="entry name" value="PORIN B"/>
    <property type="match status" value="1"/>
</dbReference>
<dbReference type="GO" id="GO:0015288">
    <property type="term" value="F:porin activity"/>
    <property type="evidence" value="ECO:0007669"/>
    <property type="project" value="InterPro"/>
</dbReference>
<dbReference type="GO" id="GO:0016020">
    <property type="term" value="C:membrane"/>
    <property type="evidence" value="ECO:0007669"/>
    <property type="project" value="InterPro"/>
</dbReference>
<sequence>MTMRAGLAALALALALAPASARAGDRPIDLGGAVTLDIASVVAGDGDARLRVLSNIDLTAEADLAVLIGWNGAKAYAHVLDNRGARPNDAAMTLQGVDNIEVPDAGLRLFEAWVEQDLGKGASLLIGLYDLNSEFYANDAAGVLLAPPFGIGSELAATGPNGPSIFPYSALAARLRLSLGDGGGYVQAAVVNARASTIGDSGGIDMSFRDGVLLIAEVGKSEGRLRGSAGVWRYSRNPEDSVETAPDGAPLRKPAQGAYFVVEGDLLPGEGRQLTAFLRAGLSDPHTTPFTGGFQTGLLLAPAIASRLDSEFSVGVHHAWTSDHFRDAFAAAGGRPASGETAFEVTYADSLTPWLAVQPDLQWIRRPGADLAASDAVVATLRVTASF</sequence>
<evidence type="ECO:0000313" key="3">
    <source>
        <dbReference type="EMBL" id="MBB3859646.1"/>
    </source>
</evidence>
<dbReference type="EMBL" id="JACICY010000001">
    <property type="protein sequence ID" value="MBB3859646.1"/>
    <property type="molecule type" value="Genomic_DNA"/>
</dbReference>
<dbReference type="InterPro" id="IPR007049">
    <property type="entry name" value="Carb-sel_porin_OprB"/>
</dbReference>
<gene>
    <name evidence="3" type="ORF">GGQ88_000886</name>
</gene>